<gene>
    <name evidence="1" type="ORF">ACJ73_06375</name>
</gene>
<keyword evidence="2" id="KW-1185">Reference proteome</keyword>
<name>A0A1J9Q178_9EURO</name>
<evidence type="ECO:0000313" key="1">
    <source>
        <dbReference type="EMBL" id="OJD22280.1"/>
    </source>
</evidence>
<accession>A0A1J9Q178</accession>
<dbReference type="VEuPathDB" id="FungiDB:ACJ73_06375"/>
<protein>
    <submittedName>
        <fullName evidence="1">Uncharacterized protein</fullName>
    </submittedName>
</protein>
<sequence>MDERGHPPRVGSVREMFCWSTEILVLKPNLHLQLANPGLIDLLTVILSSNPSSPATIHGRRQGEFCKASCGGDTASMQLRRNGNVENHAAANILVSYTFCAAYIGKLTKILVENVPSFISSSSGDIPIAVQISSVEQTEELKKQLKTLIETQEAIDSISERDRTGDS</sequence>
<organism evidence="1 2">
    <name type="scientific">Blastomyces percursus</name>
    <dbReference type="NCBI Taxonomy" id="1658174"/>
    <lineage>
        <taxon>Eukaryota</taxon>
        <taxon>Fungi</taxon>
        <taxon>Dikarya</taxon>
        <taxon>Ascomycota</taxon>
        <taxon>Pezizomycotina</taxon>
        <taxon>Eurotiomycetes</taxon>
        <taxon>Eurotiomycetidae</taxon>
        <taxon>Onygenales</taxon>
        <taxon>Ajellomycetaceae</taxon>
        <taxon>Blastomyces</taxon>
    </lineage>
</organism>
<dbReference type="AlphaFoldDB" id="A0A1J9Q178"/>
<evidence type="ECO:0000313" key="2">
    <source>
        <dbReference type="Proteomes" id="UP000242791"/>
    </source>
</evidence>
<reference evidence="1 2" key="1">
    <citation type="submission" date="2015-08" db="EMBL/GenBank/DDBJ databases">
        <title>Emmonsia species relationships and genome sequence.</title>
        <authorList>
            <person name="Cuomo C.A."/>
            <person name="Schwartz I.S."/>
            <person name="Kenyon C."/>
            <person name="De Hoog G.S."/>
            <person name="Govender N.P."/>
            <person name="Botha A."/>
            <person name="Moreno L."/>
            <person name="De Vries M."/>
            <person name="Munoz J.F."/>
            <person name="Stielow J.B."/>
        </authorList>
    </citation>
    <scope>NUCLEOTIDE SEQUENCE [LARGE SCALE GENOMIC DNA]</scope>
    <source>
        <strain evidence="1 2">EI222</strain>
    </source>
</reference>
<dbReference type="OrthoDB" id="4289290at2759"/>
<dbReference type="Proteomes" id="UP000242791">
    <property type="component" value="Unassembled WGS sequence"/>
</dbReference>
<proteinExistence type="predicted"/>
<dbReference type="EMBL" id="LGTZ01001113">
    <property type="protein sequence ID" value="OJD22280.1"/>
    <property type="molecule type" value="Genomic_DNA"/>
</dbReference>
<comment type="caution">
    <text evidence="1">The sequence shown here is derived from an EMBL/GenBank/DDBJ whole genome shotgun (WGS) entry which is preliminary data.</text>
</comment>